<evidence type="ECO:0000256" key="3">
    <source>
        <dbReference type="PROSITE-ProRule" id="PRU00289"/>
    </source>
</evidence>
<dbReference type="OrthoDB" id="9807790at2"/>
<organism evidence="6 7">
    <name type="scientific">Cryobacterium tepidiphilum</name>
    <dbReference type="NCBI Taxonomy" id="2486026"/>
    <lineage>
        <taxon>Bacteria</taxon>
        <taxon>Bacillati</taxon>
        <taxon>Actinomycetota</taxon>
        <taxon>Actinomycetes</taxon>
        <taxon>Micrococcales</taxon>
        <taxon>Microbacteriaceae</taxon>
        <taxon>Cryobacterium</taxon>
    </lineage>
</organism>
<gene>
    <name evidence="6" type="ORF">EEJ31_06825</name>
</gene>
<keyword evidence="6" id="KW-0131">Cell cycle</keyword>
<dbReference type="GO" id="GO:0051301">
    <property type="term" value="P:cell division"/>
    <property type="evidence" value="ECO:0007669"/>
    <property type="project" value="UniProtKB-KW"/>
</dbReference>
<evidence type="ECO:0000313" key="7">
    <source>
        <dbReference type="Proteomes" id="UP000279859"/>
    </source>
</evidence>
<dbReference type="GO" id="GO:0005524">
    <property type="term" value="F:ATP binding"/>
    <property type="evidence" value="ECO:0007669"/>
    <property type="project" value="UniProtKB-UniRule"/>
</dbReference>
<comment type="caution">
    <text evidence="6">The sequence shown here is derived from an EMBL/GenBank/DDBJ whole genome shotgun (WGS) entry which is preliminary data.</text>
</comment>
<reference evidence="6 7" key="1">
    <citation type="submission" date="2018-11" db="EMBL/GenBank/DDBJ databases">
        <title>Cryobacterium sp. nov., isolated from rhizosphere soil of lettuce.</title>
        <authorList>
            <person name="Wang Y."/>
        </authorList>
    </citation>
    <scope>NUCLEOTIDE SEQUENCE [LARGE SCALE GENOMIC DNA]</scope>
    <source>
        <strain evidence="6 7">NEAU-85</strain>
    </source>
</reference>
<dbReference type="CDD" id="cd01127">
    <property type="entry name" value="TrwB_TraG_TraD_VirD4"/>
    <property type="match status" value="1"/>
</dbReference>
<proteinExistence type="predicted"/>
<dbReference type="SUPFAM" id="SSF52540">
    <property type="entry name" value="P-loop containing nucleoside triphosphate hydrolases"/>
    <property type="match status" value="2"/>
</dbReference>
<keyword evidence="4" id="KW-0812">Transmembrane</keyword>
<dbReference type="PANTHER" id="PTHR22683:SF1">
    <property type="entry name" value="TYPE VII SECRETION SYSTEM PROTEIN ESSC"/>
    <property type="match status" value="1"/>
</dbReference>
<dbReference type="Pfam" id="PF01580">
    <property type="entry name" value="FtsK_SpoIIIE"/>
    <property type="match status" value="1"/>
</dbReference>
<evidence type="ECO:0000256" key="2">
    <source>
        <dbReference type="ARBA" id="ARBA00022840"/>
    </source>
</evidence>
<dbReference type="CDD" id="cd01120">
    <property type="entry name" value="RecA-like_superfamily"/>
    <property type="match status" value="1"/>
</dbReference>
<dbReference type="InterPro" id="IPR002543">
    <property type="entry name" value="FtsK_dom"/>
</dbReference>
<evidence type="ECO:0000256" key="1">
    <source>
        <dbReference type="ARBA" id="ARBA00022741"/>
    </source>
</evidence>
<feature type="domain" description="FtsK" evidence="5">
    <location>
        <begin position="372"/>
        <end position="557"/>
    </location>
</feature>
<dbReference type="InterPro" id="IPR050206">
    <property type="entry name" value="FtsK/SpoIIIE/SftA"/>
</dbReference>
<dbReference type="InterPro" id="IPR003593">
    <property type="entry name" value="AAA+_ATPase"/>
</dbReference>
<dbReference type="SMART" id="SM00382">
    <property type="entry name" value="AAA"/>
    <property type="match status" value="2"/>
</dbReference>
<evidence type="ECO:0000256" key="4">
    <source>
        <dbReference type="SAM" id="Phobius"/>
    </source>
</evidence>
<feature type="transmembrane region" description="Helical" evidence="4">
    <location>
        <begin position="46"/>
        <end position="64"/>
    </location>
</feature>
<evidence type="ECO:0000259" key="5">
    <source>
        <dbReference type="PROSITE" id="PS50901"/>
    </source>
</evidence>
<dbReference type="Gene3D" id="3.40.50.300">
    <property type="entry name" value="P-loop containing nucleotide triphosphate hydrolases"/>
    <property type="match status" value="3"/>
</dbReference>
<keyword evidence="1 3" id="KW-0547">Nucleotide-binding</keyword>
<keyword evidence="6" id="KW-0132">Cell division</keyword>
<sequence length="975" mass="102142">MIASDRTFHLPAAPPAPARPPFPVVATLAPLAVSALIFAITGSAYVLLFAALGPVIAVATIFDGRRAVRRAGARRRAATSEAFEALRTAVGDELERLRAEARDTAPDAASILSGQAELRRWAARPTDERMPVVLGAGTVPSGIRFDGGGAGPPADGIAAEERADEEELRRFAAELTGVPLAADVAGGVGIVGPLALGRAVARALLVQVAHLYPPGRVGFRAPDGQEWAWLDQLPHALARSPATLVGVCEPGHRHDACCLLALSETVDRLPPGCGSVLQLRGTGAATIVRRPGRVAAAPVRTELVSVADAAGFAVALAAQAERAGLVGSGRVVPAHVSAADLWGEAGLLADTGGQAEPRATATLECPIGRGAAGTVTVDLVGAGPHAVVGGTTGSGKSELLVTWVTSMAAAYPPEQVTFLLVDFKGGSAFTPLIGLPHCVGLVTDLDDTQAARALTSLRAEVRHRERILRDARARDITDAGVAGRLPRLVIVVDEFQAMLGAFDDLHMLFTDLAARGRSLGIHLILCTQRPAGVVRDALLANCTLRLSLRVNNRSDSVAVLGVPDAADLRAAEPGRCLLAAGEGAVGPCQVAVTREEDIAQVAHRSRHSAPPRRPWLEPLPPVVTMADLAGRAADVPGRLERDPSTRILGLLDEPEEQRYRIAAYRPGVDGHLLVIGGAGSGKSGLVASLAAQGHGLDQPAPRGVEGIWDALEAGTALLDRAARWTGPDERDSAHQLLLLDDFDAVFARWAPDYQAAAVDRLGVLLRQGREAGLTVVITVQRLGGQLGSLAALCPETLLLRLPHREEHRAAGGDPARYDPALPPGGGYWRGSRVQLVEPPRTHDREPGDSDSAVERISAGRAVLVVSSGPARTAAELRARRGGAAVLELGTGRSGQLELQELGAGTALVGDPDAWQAHFGLLAALRTRTDIVFDGCTLGDYRLISRRRDLPPALAPHRARLWLLGPDGEVRRAVWE</sequence>
<dbReference type="Proteomes" id="UP000279859">
    <property type="component" value="Unassembled WGS sequence"/>
</dbReference>
<dbReference type="AlphaFoldDB" id="A0A3M8LDX4"/>
<name>A0A3M8LDX4_9MICO</name>
<feature type="binding site" evidence="3">
    <location>
        <begin position="390"/>
        <end position="397"/>
    </location>
    <ligand>
        <name>ATP</name>
        <dbReference type="ChEBI" id="CHEBI:30616"/>
    </ligand>
</feature>
<keyword evidence="2 3" id="KW-0067">ATP-binding</keyword>
<protein>
    <submittedName>
        <fullName evidence="6">Cell division protein FtsK</fullName>
    </submittedName>
</protein>
<dbReference type="PANTHER" id="PTHR22683">
    <property type="entry name" value="SPORULATION PROTEIN RELATED"/>
    <property type="match status" value="1"/>
</dbReference>
<dbReference type="GO" id="GO:0003677">
    <property type="term" value="F:DNA binding"/>
    <property type="evidence" value="ECO:0007669"/>
    <property type="project" value="InterPro"/>
</dbReference>
<dbReference type="EMBL" id="RDSR01000008">
    <property type="protein sequence ID" value="RNE63676.1"/>
    <property type="molecule type" value="Genomic_DNA"/>
</dbReference>
<evidence type="ECO:0000313" key="6">
    <source>
        <dbReference type="EMBL" id="RNE63676.1"/>
    </source>
</evidence>
<dbReference type="InterPro" id="IPR027417">
    <property type="entry name" value="P-loop_NTPase"/>
</dbReference>
<keyword evidence="4" id="KW-0472">Membrane</keyword>
<accession>A0A3M8LDX4</accession>
<keyword evidence="7" id="KW-1185">Reference proteome</keyword>
<dbReference type="PROSITE" id="PS50901">
    <property type="entry name" value="FTSK"/>
    <property type="match status" value="1"/>
</dbReference>
<dbReference type="RefSeq" id="WP_123045553.1">
    <property type="nucleotide sequence ID" value="NZ_RDSR01000008.1"/>
</dbReference>
<keyword evidence="4" id="KW-1133">Transmembrane helix</keyword>